<evidence type="ECO:0000256" key="1">
    <source>
        <dbReference type="SAM" id="Phobius"/>
    </source>
</evidence>
<dbReference type="AlphaFoldDB" id="B9D2L3"/>
<evidence type="ECO:0000313" key="3">
    <source>
        <dbReference type="Proteomes" id="UP000003082"/>
    </source>
</evidence>
<name>B9D2L3_CAMRE</name>
<keyword evidence="1" id="KW-1133">Transmembrane helix</keyword>
<reference evidence="2 3" key="1">
    <citation type="submission" date="2008-08" db="EMBL/GenBank/DDBJ databases">
        <authorList>
            <person name="Madupu R."/>
            <person name="Durkin A.S."/>
            <person name="Torralba M."/>
            <person name="Methe B."/>
            <person name="Sutton G.G."/>
            <person name="Strausberg R.L."/>
            <person name="Nelson K.E."/>
        </authorList>
    </citation>
    <scope>NUCLEOTIDE SEQUENCE [LARGE SCALE GENOMIC DNA]</scope>
    <source>
        <strain evidence="2 3">RM3267</strain>
    </source>
</reference>
<keyword evidence="3" id="KW-1185">Reference proteome</keyword>
<accession>B9D2L3</accession>
<feature type="transmembrane region" description="Helical" evidence="1">
    <location>
        <begin position="15"/>
        <end position="32"/>
    </location>
</feature>
<keyword evidence="1" id="KW-0812">Transmembrane</keyword>
<sequence>MAELFGFKFDVTSPINFKFLACFIAAIYLSFMPSNFKI</sequence>
<proteinExistence type="predicted"/>
<dbReference type="Proteomes" id="UP000003082">
    <property type="component" value="Unassembled WGS sequence"/>
</dbReference>
<dbReference type="EMBL" id="ACFU01000014">
    <property type="protein sequence ID" value="EEF13750.1"/>
    <property type="molecule type" value="Genomic_DNA"/>
</dbReference>
<organism evidence="2 3">
    <name type="scientific">Campylobacter rectus RM3267</name>
    <dbReference type="NCBI Taxonomy" id="553218"/>
    <lineage>
        <taxon>Bacteria</taxon>
        <taxon>Pseudomonadati</taxon>
        <taxon>Campylobacterota</taxon>
        <taxon>Epsilonproteobacteria</taxon>
        <taxon>Campylobacterales</taxon>
        <taxon>Campylobacteraceae</taxon>
        <taxon>Campylobacter</taxon>
    </lineage>
</organism>
<gene>
    <name evidence="2" type="ORF">CAMRE0001_0948</name>
</gene>
<protein>
    <submittedName>
        <fullName evidence="2">Uncharacterized protein</fullName>
    </submittedName>
</protein>
<evidence type="ECO:0000313" key="2">
    <source>
        <dbReference type="EMBL" id="EEF13750.1"/>
    </source>
</evidence>
<keyword evidence="1" id="KW-0472">Membrane</keyword>
<comment type="caution">
    <text evidence="2">The sequence shown here is derived from an EMBL/GenBank/DDBJ whole genome shotgun (WGS) entry which is preliminary data.</text>
</comment>